<evidence type="ECO:0008006" key="4">
    <source>
        <dbReference type="Google" id="ProtNLM"/>
    </source>
</evidence>
<keyword evidence="3" id="KW-1185">Reference proteome</keyword>
<accession>A0A7G9S899</accession>
<dbReference type="RefSeq" id="WP_187541074.1">
    <property type="nucleotide sequence ID" value="NZ_CP060717.1"/>
</dbReference>
<dbReference type="Proteomes" id="UP000515955">
    <property type="component" value="Chromosome"/>
</dbReference>
<evidence type="ECO:0000256" key="1">
    <source>
        <dbReference type="SAM" id="SignalP"/>
    </source>
</evidence>
<evidence type="ECO:0000313" key="3">
    <source>
        <dbReference type="Proteomes" id="UP000515955"/>
    </source>
</evidence>
<sequence>MIRRVAFLVFTTVAAVAAGAAPAARTPRALAPAQPGAWEVSKSADGRNPVRVCVAELASLAQWEHRGGSCTRVVISDSGTRTVIHYTCADGGFGRSDMTLLTPRTLRIETQGISGGYPFAYTLHARRVAACAAR</sequence>
<gene>
    <name evidence="2" type="ORF">H9L12_06555</name>
</gene>
<dbReference type="KEGG" id="srhi:H9L12_06555"/>
<dbReference type="EMBL" id="CP060717">
    <property type="protein sequence ID" value="QNN64074.1"/>
    <property type="molecule type" value="Genomic_DNA"/>
</dbReference>
<dbReference type="AlphaFoldDB" id="A0A7G9S899"/>
<keyword evidence="1" id="KW-0732">Signal</keyword>
<dbReference type="InterPro" id="IPR022061">
    <property type="entry name" value="DUF3617"/>
</dbReference>
<reference evidence="2 3" key="1">
    <citation type="submission" date="2020-08" db="EMBL/GenBank/DDBJ databases">
        <title>Genome sequence of Sphingomonas rhizophila KACC 19189T.</title>
        <authorList>
            <person name="Hyun D.-W."/>
            <person name="Bae J.-W."/>
        </authorList>
    </citation>
    <scope>NUCLEOTIDE SEQUENCE [LARGE SCALE GENOMIC DNA]</scope>
    <source>
        <strain evidence="2 3">KACC 19189</strain>
    </source>
</reference>
<dbReference type="PROSITE" id="PS51318">
    <property type="entry name" value="TAT"/>
    <property type="match status" value="1"/>
</dbReference>
<organism evidence="2 3">
    <name type="scientific">Sphingomonas rhizophila</name>
    <dbReference type="NCBI Taxonomy" id="2071607"/>
    <lineage>
        <taxon>Bacteria</taxon>
        <taxon>Pseudomonadati</taxon>
        <taxon>Pseudomonadota</taxon>
        <taxon>Alphaproteobacteria</taxon>
        <taxon>Sphingomonadales</taxon>
        <taxon>Sphingomonadaceae</taxon>
        <taxon>Sphingomonas</taxon>
    </lineage>
</organism>
<proteinExistence type="predicted"/>
<feature type="chain" id="PRO_5028916326" description="DUF3617 family protein" evidence="1">
    <location>
        <begin position="24"/>
        <end position="134"/>
    </location>
</feature>
<protein>
    <recommendedName>
        <fullName evidence="4">DUF3617 family protein</fullName>
    </recommendedName>
</protein>
<name>A0A7G9S899_9SPHN</name>
<dbReference type="InterPro" id="IPR006311">
    <property type="entry name" value="TAT_signal"/>
</dbReference>
<evidence type="ECO:0000313" key="2">
    <source>
        <dbReference type="EMBL" id="QNN64074.1"/>
    </source>
</evidence>
<dbReference type="Pfam" id="PF12276">
    <property type="entry name" value="DUF3617"/>
    <property type="match status" value="1"/>
</dbReference>
<feature type="signal peptide" evidence="1">
    <location>
        <begin position="1"/>
        <end position="23"/>
    </location>
</feature>